<reference evidence="1" key="2">
    <citation type="journal article" date="2015" name="Data Brief">
        <title>Shoot transcriptome of the giant reed, Arundo donax.</title>
        <authorList>
            <person name="Barrero R.A."/>
            <person name="Guerrero F.D."/>
            <person name="Moolhuijzen P."/>
            <person name="Goolsby J.A."/>
            <person name="Tidwell J."/>
            <person name="Bellgard S.E."/>
            <person name="Bellgard M.I."/>
        </authorList>
    </citation>
    <scope>NUCLEOTIDE SEQUENCE</scope>
    <source>
        <tissue evidence="1">Shoot tissue taken approximately 20 cm above the soil surface</tissue>
    </source>
</reference>
<protein>
    <submittedName>
        <fullName evidence="1">Uncharacterized protein</fullName>
    </submittedName>
</protein>
<reference evidence="1" key="1">
    <citation type="submission" date="2014-09" db="EMBL/GenBank/DDBJ databases">
        <authorList>
            <person name="Magalhaes I.L.F."/>
            <person name="Oliveira U."/>
            <person name="Santos F.R."/>
            <person name="Vidigal T.H.D.A."/>
            <person name="Brescovit A.D."/>
            <person name="Santos A.J."/>
        </authorList>
    </citation>
    <scope>NUCLEOTIDE SEQUENCE</scope>
    <source>
        <tissue evidence="1">Shoot tissue taken approximately 20 cm above the soil surface</tissue>
    </source>
</reference>
<accession>A0A0A9HHH3</accession>
<dbReference type="EMBL" id="GBRH01165533">
    <property type="protein sequence ID" value="JAE32363.1"/>
    <property type="molecule type" value="Transcribed_RNA"/>
</dbReference>
<organism evidence="1">
    <name type="scientific">Arundo donax</name>
    <name type="common">Giant reed</name>
    <name type="synonym">Donax arundinaceus</name>
    <dbReference type="NCBI Taxonomy" id="35708"/>
    <lineage>
        <taxon>Eukaryota</taxon>
        <taxon>Viridiplantae</taxon>
        <taxon>Streptophyta</taxon>
        <taxon>Embryophyta</taxon>
        <taxon>Tracheophyta</taxon>
        <taxon>Spermatophyta</taxon>
        <taxon>Magnoliopsida</taxon>
        <taxon>Liliopsida</taxon>
        <taxon>Poales</taxon>
        <taxon>Poaceae</taxon>
        <taxon>PACMAD clade</taxon>
        <taxon>Arundinoideae</taxon>
        <taxon>Arundineae</taxon>
        <taxon>Arundo</taxon>
    </lineage>
</organism>
<evidence type="ECO:0000313" key="1">
    <source>
        <dbReference type="EMBL" id="JAE32363.1"/>
    </source>
</evidence>
<dbReference type="AlphaFoldDB" id="A0A0A9HHH3"/>
<proteinExistence type="predicted"/>
<name>A0A0A9HHH3_ARUDO</name>
<sequence>MFLRKPFFSPMFTDSSVRLAPQGNFPTSSQEAAVASGVILQC</sequence>